<gene>
    <name evidence="2" type="ORF">AWB64_06033</name>
</gene>
<dbReference type="InterPro" id="IPR005119">
    <property type="entry name" value="LysR_subst-bd"/>
</dbReference>
<proteinExistence type="predicted"/>
<name>A0A158IE77_CABSO</name>
<organism evidence="2 3">
    <name type="scientific">Caballeronia sordidicola</name>
    <name type="common">Burkholderia sordidicola</name>
    <dbReference type="NCBI Taxonomy" id="196367"/>
    <lineage>
        <taxon>Bacteria</taxon>
        <taxon>Pseudomonadati</taxon>
        <taxon>Pseudomonadota</taxon>
        <taxon>Betaproteobacteria</taxon>
        <taxon>Burkholderiales</taxon>
        <taxon>Burkholderiaceae</taxon>
        <taxon>Caballeronia</taxon>
    </lineage>
</organism>
<dbReference type="Gene3D" id="3.40.190.10">
    <property type="entry name" value="Periplasmic binding protein-like II"/>
    <property type="match status" value="2"/>
</dbReference>
<dbReference type="RefSeq" id="WP_060858981.1">
    <property type="nucleotide sequence ID" value="NZ_FCOC02000035.1"/>
</dbReference>
<feature type="domain" description="LysR substrate-binding" evidence="1">
    <location>
        <begin position="25"/>
        <end position="122"/>
    </location>
</feature>
<evidence type="ECO:0000313" key="2">
    <source>
        <dbReference type="EMBL" id="SAL54703.1"/>
    </source>
</evidence>
<dbReference type="EMBL" id="FCOC02000035">
    <property type="protein sequence ID" value="SAL54703.1"/>
    <property type="molecule type" value="Genomic_DNA"/>
</dbReference>
<protein>
    <submittedName>
        <fullName evidence="2">LysR substrate binding domain protein</fullName>
    </submittedName>
</protein>
<evidence type="ECO:0000313" key="3">
    <source>
        <dbReference type="Proteomes" id="UP000054893"/>
    </source>
</evidence>
<accession>A0A158IE77</accession>
<reference evidence="2 3" key="1">
    <citation type="submission" date="2016-01" db="EMBL/GenBank/DDBJ databases">
        <authorList>
            <person name="Oliw E.H."/>
        </authorList>
    </citation>
    <scope>NUCLEOTIDE SEQUENCE [LARGE SCALE GENOMIC DNA]</scope>
    <source>
        <strain evidence="2">LMG 22029</strain>
    </source>
</reference>
<sequence>MNEAVRCHVEFTTADSNLVRVFGKSAHPQSQIEIVDRPPSELHRMVEEGDLDATFGIFFSRLSGVDRVPLFPMQLVSVSALENARLGHCTRGNWRALEGVPLITLPKASPFAKTHRGDACQGRGDLWKAHGGRSYADCHRHGTRGGSASP</sequence>
<dbReference type="AlphaFoldDB" id="A0A158IE77"/>
<dbReference type="Pfam" id="PF03466">
    <property type="entry name" value="LysR_substrate"/>
    <property type="match status" value="1"/>
</dbReference>
<dbReference type="SUPFAM" id="SSF53850">
    <property type="entry name" value="Periplasmic binding protein-like II"/>
    <property type="match status" value="1"/>
</dbReference>
<dbReference type="Proteomes" id="UP000054893">
    <property type="component" value="Unassembled WGS sequence"/>
</dbReference>
<evidence type="ECO:0000259" key="1">
    <source>
        <dbReference type="Pfam" id="PF03466"/>
    </source>
</evidence>